<evidence type="ECO:0000313" key="2">
    <source>
        <dbReference type="EMBL" id="KAL2787131.1"/>
    </source>
</evidence>
<sequence length="181" mass="20788">MAPTVQTSTENAPPTIRDLPESTRFRSGLPTHKGYDAAQDTNRVLKVSKSKCKCRKQNESRKKVQEAIAVQGDWLPASKRFISKLQYIESELSRIYLKISEAQRDTHYDSRTINEAVQMLERQNPLAWMDDETVNIAKEHELDIEGCKELDWFMEIAMAEATDEAIAMREELDITLSNRVL</sequence>
<comment type="caution">
    <text evidence="2">The sequence shown here is derived from an EMBL/GenBank/DDBJ whole genome shotgun (WGS) entry which is preliminary data.</text>
</comment>
<proteinExistence type="predicted"/>
<dbReference type="EMBL" id="JBFTWV010000103">
    <property type="protein sequence ID" value="KAL2787131.1"/>
    <property type="molecule type" value="Genomic_DNA"/>
</dbReference>
<organism evidence="2 3">
    <name type="scientific">Aspergillus keveii</name>
    <dbReference type="NCBI Taxonomy" id="714993"/>
    <lineage>
        <taxon>Eukaryota</taxon>
        <taxon>Fungi</taxon>
        <taxon>Dikarya</taxon>
        <taxon>Ascomycota</taxon>
        <taxon>Pezizomycotina</taxon>
        <taxon>Eurotiomycetes</taxon>
        <taxon>Eurotiomycetidae</taxon>
        <taxon>Eurotiales</taxon>
        <taxon>Aspergillaceae</taxon>
        <taxon>Aspergillus</taxon>
        <taxon>Aspergillus subgen. Nidulantes</taxon>
    </lineage>
</organism>
<accession>A0ABR4FV31</accession>
<dbReference type="Proteomes" id="UP001610563">
    <property type="component" value="Unassembled WGS sequence"/>
</dbReference>
<gene>
    <name evidence="2" type="ORF">BJX66DRAFT_341499</name>
</gene>
<evidence type="ECO:0000256" key="1">
    <source>
        <dbReference type="SAM" id="MobiDB-lite"/>
    </source>
</evidence>
<evidence type="ECO:0000313" key="3">
    <source>
        <dbReference type="Proteomes" id="UP001610563"/>
    </source>
</evidence>
<feature type="compositionally biased region" description="Polar residues" evidence="1">
    <location>
        <begin position="1"/>
        <end position="12"/>
    </location>
</feature>
<reference evidence="2 3" key="1">
    <citation type="submission" date="2024-07" db="EMBL/GenBank/DDBJ databases">
        <title>Section-level genome sequencing and comparative genomics of Aspergillus sections Usti and Cavernicolus.</title>
        <authorList>
            <consortium name="Lawrence Berkeley National Laboratory"/>
            <person name="Nybo J.L."/>
            <person name="Vesth T.C."/>
            <person name="Theobald S."/>
            <person name="Frisvad J.C."/>
            <person name="Larsen T.O."/>
            <person name="Kjaerboelling I."/>
            <person name="Rothschild-Mancinelli K."/>
            <person name="Lyhne E.K."/>
            <person name="Kogle M.E."/>
            <person name="Barry K."/>
            <person name="Clum A."/>
            <person name="Na H."/>
            <person name="Ledsgaard L."/>
            <person name="Lin J."/>
            <person name="Lipzen A."/>
            <person name="Kuo A."/>
            <person name="Riley R."/>
            <person name="Mondo S."/>
            <person name="Labutti K."/>
            <person name="Haridas S."/>
            <person name="Pangalinan J."/>
            <person name="Salamov A.A."/>
            <person name="Simmons B.A."/>
            <person name="Magnuson J.K."/>
            <person name="Chen J."/>
            <person name="Drula E."/>
            <person name="Henrissat B."/>
            <person name="Wiebenga A."/>
            <person name="Lubbers R.J."/>
            <person name="Gomes A.C."/>
            <person name="Makela M.R."/>
            <person name="Stajich J."/>
            <person name="Grigoriev I.V."/>
            <person name="Mortensen U.H."/>
            <person name="De Vries R.P."/>
            <person name="Baker S.E."/>
            <person name="Andersen M.R."/>
        </authorList>
    </citation>
    <scope>NUCLEOTIDE SEQUENCE [LARGE SCALE GENOMIC DNA]</scope>
    <source>
        <strain evidence="2 3">CBS 209.92</strain>
    </source>
</reference>
<protein>
    <submittedName>
        <fullName evidence="2">Uncharacterized protein</fullName>
    </submittedName>
</protein>
<keyword evidence="3" id="KW-1185">Reference proteome</keyword>
<name>A0ABR4FV31_9EURO</name>
<feature type="region of interest" description="Disordered" evidence="1">
    <location>
        <begin position="1"/>
        <end position="35"/>
    </location>
</feature>